<keyword evidence="6 8" id="KW-1133">Transmembrane helix</keyword>
<feature type="transmembrane region" description="Helical" evidence="8">
    <location>
        <begin position="69"/>
        <end position="88"/>
    </location>
</feature>
<dbReference type="Proteomes" id="UP001154322">
    <property type="component" value="Unassembled WGS sequence"/>
</dbReference>
<organism evidence="10 11">
    <name type="scientific">Paenibacillus melissococcoides</name>
    <dbReference type="NCBI Taxonomy" id="2912268"/>
    <lineage>
        <taxon>Bacteria</taxon>
        <taxon>Bacillati</taxon>
        <taxon>Bacillota</taxon>
        <taxon>Bacilli</taxon>
        <taxon>Bacillales</taxon>
        <taxon>Paenibacillaceae</taxon>
        <taxon>Paenibacillus</taxon>
    </lineage>
</organism>
<dbReference type="InterPro" id="IPR047817">
    <property type="entry name" value="ABC2_TM_bact-type"/>
</dbReference>
<evidence type="ECO:0000313" key="11">
    <source>
        <dbReference type="Proteomes" id="UP001154322"/>
    </source>
</evidence>
<comment type="subcellular location">
    <subcellularLocation>
        <location evidence="1 8">Cell membrane</location>
        <topology evidence="1 8">Multi-pass membrane protein</topology>
    </subcellularLocation>
</comment>
<feature type="domain" description="ABC transmembrane type-2" evidence="9">
    <location>
        <begin position="34"/>
        <end position="258"/>
    </location>
</feature>
<feature type="transmembrane region" description="Helical" evidence="8">
    <location>
        <begin position="238"/>
        <end position="255"/>
    </location>
</feature>
<feature type="transmembrane region" description="Helical" evidence="8">
    <location>
        <begin position="34"/>
        <end position="54"/>
    </location>
</feature>
<comment type="similarity">
    <text evidence="2 8">Belongs to the ABC-2 integral membrane protein family.</text>
</comment>
<evidence type="ECO:0000256" key="3">
    <source>
        <dbReference type="ARBA" id="ARBA00022448"/>
    </source>
</evidence>
<keyword evidence="11" id="KW-1185">Reference proteome</keyword>
<feature type="transmembrane region" description="Helical" evidence="8">
    <location>
        <begin position="109"/>
        <end position="137"/>
    </location>
</feature>
<evidence type="ECO:0000256" key="8">
    <source>
        <dbReference type="RuleBase" id="RU361157"/>
    </source>
</evidence>
<evidence type="ECO:0000313" key="10">
    <source>
        <dbReference type="EMBL" id="CAH8248951.1"/>
    </source>
</evidence>
<dbReference type="PANTHER" id="PTHR30413">
    <property type="entry name" value="INNER MEMBRANE TRANSPORT PERMEASE"/>
    <property type="match status" value="1"/>
</dbReference>
<dbReference type="Pfam" id="PF01061">
    <property type="entry name" value="ABC2_membrane"/>
    <property type="match status" value="1"/>
</dbReference>
<gene>
    <name evidence="10" type="ORF">WJ0W_006134</name>
</gene>
<evidence type="ECO:0000256" key="6">
    <source>
        <dbReference type="ARBA" id="ARBA00022989"/>
    </source>
</evidence>
<evidence type="ECO:0000256" key="1">
    <source>
        <dbReference type="ARBA" id="ARBA00004651"/>
    </source>
</evidence>
<evidence type="ECO:0000256" key="4">
    <source>
        <dbReference type="ARBA" id="ARBA00022475"/>
    </source>
</evidence>
<name>A0ABM9GA55_9BACL</name>
<keyword evidence="5 8" id="KW-0812">Transmembrane</keyword>
<dbReference type="PROSITE" id="PS51012">
    <property type="entry name" value="ABC_TM2"/>
    <property type="match status" value="1"/>
</dbReference>
<dbReference type="RefSeq" id="WP_213429433.1">
    <property type="nucleotide sequence ID" value="NZ_AP031286.1"/>
</dbReference>
<reference evidence="10" key="1">
    <citation type="submission" date="2022-06" db="EMBL/GenBank/DDBJ databases">
        <authorList>
            <person name="Dietemann V."/>
            <person name="Ory F."/>
            <person name="Dainat B."/>
            <person name="Oberhansli S."/>
        </authorList>
    </citation>
    <scope>NUCLEOTIDE SEQUENCE</scope>
    <source>
        <strain evidence="10">Ena-SAMPLE-TAB-26-04-2022-14:26:32:270-5432</strain>
    </source>
</reference>
<sequence length="266" mass="31526">MFVSAKLKKYRDEFKLIYELSKNDFKVRYAGSSLGILWGFIQPLMTILVYWFVFEVGFRSGQRPDGTPFILWLTCGIIPWFFFAESWVTSSNSFLEYSYLVKKVSFRIGILPLVKILSAFYIHLFFICFLVIVLYVYGFYPALSYLQVFYYLFCTSYLLLGLGLVFSSLVVFLKDFMQILGIAVQIGFWLIPIVWSPEILPDKFAKIFKLNPLYYIVEGYRDTFINHVWFWHRYNQTFYFWILSSIILIIGIALFRKLKPHFADVL</sequence>
<protein>
    <recommendedName>
        <fullName evidence="8">Transport permease protein</fullName>
    </recommendedName>
</protein>
<keyword evidence="3 8" id="KW-0813">Transport</keyword>
<keyword evidence="4 8" id="KW-1003">Cell membrane</keyword>
<evidence type="ECO:0000256" key="5">
    <source>
        <dbReference type="ARBA" id="ARBA00022692"/>
    </source>
</evidence>
<accession>A0ABM9GA55</accession>
<dbReference type="EMBL" id="CALYLO010000013">
    <property type="protein sequence ID" value="CAH8248951.1"/>
    <property type="molecule type" value="Genomic_DNA"/>
</dbReference>
<keyword evidence="7 8" id="KW-0472">Membrane</keyword>
<evidence type="ECO:0000256" key="7">
    <source>
        <dbReference type="ARBA" id="ARBA00023136"/>
    </source>
</evidence>
<feature type="transmembrane region" description="Helical" evidence="8">
    <location>
        <begin position="149"/>
        <end position="172"/>
    </location>
</feature>
<dbReference type="PANTHER" id="PTHR30413:SF10">
    <property type="entry name" value="CAPSULE POLYSACCHARIDE EXPORT INNER-MEMBRANE PROTEIN CTRC"/>
    <property type="match status" value="1"/>
</dbReference>
<proteinExistence type="inferred from homology"/>
<feature type="transmembrane region" description="Helical" evidence="8">
    <location>
        <begin position="179"/>
        <end position="195"/>
    </location>
</feature>
<evidence type="ECO:0000259" key="9">
    <source>
        <dbReference type="PROSITE" id="PS51012"/>
    </source>
</evidence>
<evidence type="ECO:0000256" key="2">
    <source>
        <dbReference type="ARBA" id="ARBA00007783"/>
    </source>
</evidence>
<comment type="caution">
    <text evidence="10">The sequence shown here is derived from an EMBL/GenBank/DDBJ whole genome shotgun (WGS) entry which is preliminary data.</text>
</comment>
<dbReference type="InterPro" id="IPR013525">
    <property type="entry name" value="ABC2_TM"/>
</dbReference>